<proteinExistence type="predicted"/>
<protein>
    <submittedName>
        <fullName evidence="1">Uncharacterized protein</fullName>
    </submittedName>
</protein>
<accession>A0AC61R1W8</accession>
<dbReference type="EMBL" id="SRZB01000002">
    <property type="protein sequence ID" value="TGY00312.1"/>
    <property type="molecule type" value="Genomic_DNA"/>
</dbReference>
<organism evidence="1 2">
    <name type="scientific">Hominisplanchenecus murintestinalis</name>
    <dbReference type="NCBI Taxonomy" id="2941517"/>
    <lineage>
        <taxon>Bacteria</taxon>
        <taxon>Bacillati</taxon>
        <taxon>Bacillota</taxon>
        <taxon>Clostridia</taxon>
        <taxon>Lachnospirales</taxon>
        <taxon>Lachnospiraceae</taxon>
        <taxon>Hominisplanchenecus</taxon>
    </lineage>
</organism>
<reference evidence="1" key="1">
    <citation type="submission" date="2019-04" db="EMBL/GenBank/DDBJ databases">
        <title>Microbes associate with the intestines of laboratory mice.</title>
        <authorList>
            <person name="Navarre W."/>
            <person name="Wong E."/>
            <person name="Huang K."/>
            <person name="Tropini C."/>
            <person name="Ng K."/>
            <person name="Yu B."/>
        </authorList>
    </citation>
    <scope>NUCLEOTIDE SEQUENCE</scope>
    <source>
        <strain evidence="1">NM72_1-8</strain>
    </source>
</reference>
<name>A0AC61R1W8_9FIRM</name>
<comment type="caution">
    <text evidence="1">The sequence shown here is derived from an EMBL/GenBank/DDBJ whole genome shotgun (WGS) entry which is preliminary data.</text>
</comment>
<gene>
    <name evidence="1" type="ORF">E5357_02060</name>
</gene>
<keyword evidence="2" id="KW-1185">Reference proteome</keyword>
<evidence type="ECO:0000313" key="1">
    <source>
        <dbReference type="EMBL" id="TGY00312.1"/>
    </source>
</evidence>
<evidence type="ECO:0000313" key="2">
    <source>
        <dbReference type="Proteomes" id="UP000307720"/>
    </source>
</evidence>
<dbReference type="Proteomes" id="UP000307720">
    <property type="component" value="Unassembled WGS sequence"/>
</dbReference>
<sequence length="1463" mass="159744">MKKGLKKTFAFLLSLCIMLGSAQISEFSVYAAEDGTIDTTEEGWETVRYYTNTDTAVTSVQTKSERIEDFFQDTGSMEWSIEFKTTSSSLQALAVLEYSTTKYMAFFVRDGNKIGFETKDGTNAGTPTASKNYNDGNWHTAKLKLTQDRGVTLSLDDETVLQTTAAPVCIEDLSWTPDTFSLGGMTNYSGKSGWTFNGTMRNIVLKKKVLPVPIFNIKLPQSGLNGVGTTQDISNGSVNFVYRLKTAAKEKVTLLEMDNSLEIYTEGGKVGIRSGNEKQEIAVANTKLDTEKWHNLAVSWEEEQFTVYVDAAEAGSARLSGTVSAASIKYGENAYFSELKLYNEALSSEDIAKLHTNTASQTYPDGTEKMDGYIKTPNRELFNSGFDGSVAYRIPALVTSKKTGTVFAGIDKRWDGSGDVGVIDNVIRRSEDNGQTWGPVIPVIDLADNYGYTMDAEMVVDNDENSPHYGRVYMLVDMFRDGVSLWDAQPGTGYTKIDGKYYQTLTDSVGDTYTVRENGIVYDSHNEVTAYQVETESAAPYRDQGTLYKDGVKIGNIYKNSELTMHNTCYLWMTYSDDDGLTWELPKDLTPYVKADWMTFFGLGPGAGAQLQSGRLIFTTYCMDSNNRNNRFSSYNVYTDDHGKTWHRGASPNDISETQNSTNSTRELNESCIIELNNGHLIQFMKNATSEVAMAVSTTQGESWGEVTYAPGIKEPYCEMSALHYPEKILDPRDGQEKEAIIFSNPTGGRDHGTVRIAFVNEDDTLDWAYSKLIEDMKYLYSSLTYMNNGLIGLIYEHESYAMVGAAFTSFSPEYIMDGNTFENTPTPTGLTTTILNAAGMETDRLAAGGQIKVKVTFSQKVFAAGNVTLEMQVGNELKEAALVGNDGANALEFIYDIEDSDSGIIKATGNVRVKDGGAAETIYNVSLTDKPHVTQETIVGEIGTGIFTELPVDGMSATAGSAQGGAGADLVLDGDTTTIWHSKYPDDNGVREKHYVTIDLGGSYLVSGLKYTPRSDAENGNVKKYQIEVSKNGTDFVPVTVGSCAKSADVKTIKLAGAALATHVRFRILDSGDNFGSAAEIRIIGTADTNALADKTDLLSVIAGIESRGGGRTAITGNAAALLADLKEVAGNDSTSEEDIHVLMDEMSQTARQNLAAAIEESKKKKKENYNITSWAAYAEALDAAKTISETSASKDVILAYTYLQDAENNLAFTVEGITSIFEEMNLGTPEEKEKYTAESWNVYEAAYNKLQDALKKGEGAAALRKYMKELEAAKTALKEKTDEPNPSPKPDPKPVTPPDPGKNPAPQPPKPSIPSLVKGKIYQTSDGMKYKVTDAVNKTVSLVGADAKKKKKLTSLNVKDKVTLENISCQITEIGTKAFAGYKKLKKVTIGKNVRNIGKQAFSGCSKLKAVTIKGKMLKKVGAKAFKGIYKKAVIKVPKAQKKKYKKLLAKKGQAKTVKIK</sequence>